<feature type="domain" description="Ketosynthase family 3 (KS3)" evidence="19">
    <location>
        <begin position="1"/>
        <end position="423"/>
    </location>
</feature>
<evidence type="ECO:0000313" key="21">
    <source>
        <dbReference type="Proteomes" id="UP000321583"/>
    </source>
</evidence>
<dbReference type="SMART" id="SM00825">
    <property type="entry name" value="PKS_KS"/>
    <property type="match status" value="1"/>
</dbReference>
<comment type="similarity">
    <text evidence="3 18">Belongs to the thiolase-like superfamily. Beta-ketoacyl-ACP synthases family.</text>
</comment>
<keyword evidence="6" id="KW-0963">Cytoplasm</keyword>
<dbReference type="InterPro" id="IPR020841">
    <property type="entry name" value="PKS_Beta-ketoAc_synthase_dom"/>
</dbReference>
<dbReference type="Pfam" id="PF00109">
    <property type="entry name" value="ketoacyl-synt"/>
    <property type="match status" value="1"/>
</dbReference>
<evidence type="ECO:0000256" key="6">
    <source>
        <dbReference type="ARBA" id="ARBA00022490"/>
    </source>
</evidence>
<dbReference type="GO" id="GO:0004315">
    <property type="term" value="F:3-oxoacyl-[acyl-carrier-protein] synthase activity"/>
    <property type="evidence" value="ECO:0007669"/>
    <property type="project" value="UniProtKB-EC"/>
</dbReference>
<comment type="catalytic activity">
    <reaction evidence="17">
        <text>a fatty acyl-[ACP] + malonyl-[ACP] + H(+) = a 3-oxoacyl-[ACP] + holo-[ACP] + CO2</text>
        <dbReference type="Rhea" id="RHEA:22836"/>
        <dbReference type="Rhea" id="RHEA-COMP:9623"/>
        <dbReference type="Rhea" id="RHEA-COMP:9685"/>
        <dbReference type="Rhea" id="RHEA-COMP:9916"/>
        <dbReference type="Rhea" id="RHEA-COMP:14125"/>
        <dbReference type="ChEBI" id="CHEBI:15378"/>
        <dbReference type="ChEBI" id="CHEBI:16526"/>
        <dbReference type="ChEBI" id="CHEBI:64479"/>
        <dbReference type="ChEBI" id="CHEBI:78449"/>
        <dbReference type="ChEBI" id="CHEBI:78776"/>
        <dbReference type="ChEBI" id="CHEBI:138651"/>
        <dbReference type="EC" id="2.3.1.41"/>
    </reaction>
    <physiologicalReaction direction="left-to-right" evidence="17">
        <dbReference type="Rhea" id="RHEA:22837"/>
    </physiologicalReaction>
</comment>
<evidence type="ECO:0000256" key="2">
    <source>
        <dbReference type="ARBA" id="ARBA00005194"/>
    </source>
</evidence>
<dbReference type="InterPro" id="IPR018201">
    <property type="entry name" value="Ketoacyl_synth_AS"/>
</dbReference>
<comment type="subunit">
    <text evidence="4">Homodimer.</text>
</comment>
<dbReference type="CDD" id="cd00834">
    <property type="entry name" value="KAS_I_II"/>
    <property type="match status" value="1"/>
</dbReference>
<dbReference type="PANTHER" id="PTHR11712">
    <property type="entry name" value="POLYKETIDE SYNTHASE-RELATED"/>
    <property type="match status" value="1"/>
</dbReference>
<protein>
    <recommendedName>
        <fullName evidence="13">3-oxoacyl-[acyl-carrier-protein] synthase 1</fullName>
        <ecNumber evidence="5">2.3.1.41</ecNumber>
    </recommendedName>
    <alternativeName>
        <fullName evidence="14">3-oxoacyl-[acyl-carrier-protein] synthase I</fullName>
    </alternativeName>
    <alternativeName>
        <fullName evidence="15">Beta-ketoacyl-ACP synthase I</fullName>
    </alternativeName>
</protein>
<comment type="caution">
    <text evidence="20">The sequence shown here is derived from an EMBL/GenBank/DDBJ whole genome shotgun (WGS) entry which is preliminary data.</text>
</comment>
<comment type="catalytic activity">
    <reaction evidence="16">
        <text>(3Z)-decenoyl-[ACP] + malonyl-[ACP] + H(+) = 3-oxo-(5Z)-dodecenoyl-[ACP] + holo-[ACP] + CO2</text>
        <dbReference type="Rhea" id="RHEA:54940"/>
        <dbReference type="Rhea" id="RHEA-COMP:9623"/>
        <dbReference type="Rhea" id="RHEA-COMP:9685"/>
        <dbReference type="Rhea" id="RHEA-COMP:9927"/>
        <dbReference type="Rhea" id="RHEA-COMP:14042"/>
        <dbReference type="ChEBI" id="CHEBI:15378"/>
        <dbReference type="ChEBI" id="CHEBI:16526"/>
        <dbReference type="ChEBI" id="CHEBI:64479"/>
        <dbReference type="ChEBI" id="CHEBI:78449"/>
        <dbReference type="ChEBI" id="CHEBI:78798"/>
        <dbReference type="ChEBI" id="CHEBI:138410"/>
    </reaction>
    <physiologicalReaction direction="left-to-right" evidence="16">
        <dbReference type="Rhea" id="RHEA:54941"/>
    </physiologicalReaction>
</comment>
<evidence type="ECO:0000256" key="12">
    <source>
        <dbReference type="ARBA" id="ARBA00023315"/>
    </source>
</evidence>
<comment type="subcellular location">
    <subcellularLocation>
        <location evidence="1">Cytoplasm</location>
    </subcellularLocation>
</comment>
<dbReference type="PROSITE" id="PS52004">
    <property type="entry name" value="KS3_2"/>
    <property type="match status" value="1"/>
</dbReference>
<evidence type="ECO:0000256" key="4">
    <source>
        <dbReference type="ARBA" id="ARBA00011738"/>
    </source>
</evidence>
<evidence type="ECO:0000256" key="1">
    <source>
        <dbReference type="ARBA" id="ARBA00004496"/>
    </source>
</evidence>
<evidence type="ECO:0000256" key="14">
    <source>
        <dbReference type="ARBA" id="ARBA00041620"/>
    </source>
</evidence>
<proteinExistence type="inferred from homology"/>
<dbReference type="GO" id="GO:0006633">
    <property type="term" value="P:fatty acid biosynthetic process"/>
    <property type="evidence" value="ECO:0007669"/>
    <property type="project" value="UniProtKB-UniPathway"/>
</dbReference>
<organism evidence="20 21">
    <name type="scientific">Pseudoxanthomonas taiwanensis J19</name>
    <dbReference type="NCBI Taxonomy" id="935569"/>
    <lineage>
        <taxon>Bacteria</taxon>
        <taxon>Pseudomonadati</taxon>
        <taxon>Pseudomonadota</taxon>
        <taxon>Gammaproteobacteria</taxon>
        <taxon>Lysobacterales</taxon>
        <taxon>Lysobacteraceae</taxon>
        <taxon>Pseudoxanthomonas</taxon>
    </lineage>
</organism>
<dbReference type="RefSeq" id="WP_147209153.1">
    <property type="nucleotide sequence ID" value="NZ_VLJS01000104.1"/>
</dbReference>
<evidence type="ECO:0000259" key="19">
    <source>
        <dbReference type="PROSITE" id="PS52004"/>
    </source>
</evidence>
<dbReference type="InterPro" id="IPR014031">
    <property type="entry name" value="Ketoacyl_synth_C"/>
</dbReference>
<keyword evidence="12" id="KW-0012">Acyltransferase</keyword>
<evidence type="ECO:0000256" key="10">
    <source>
        <dbReference type="ARBA" id="ARBA00023098"/>
    </source>
</evidence>
<dbReference type="PROSITE" id="PS00606">
    <property type="entry name" value="KS3_1"/>
    <property type="match status" value="1"/>
</dbReference>
<keyword evidence="10" id="KW-0443">Lipid metabolism</keyword>
<keyword evidence="7" id="KW-0444">Lipid biosynthesis</keyword>
<dbReference type="GO" id="GO:0005829">
    <property type="term" value="C:cytosol"/>
    <property type="evidence" value="ECO:0007669"/>
    <property type="project" value="TreeGrafter"/>
</dbReference>
<name>A0A562D3E4_9GAMM</name>
<keyword evidence="8 18" id="KW-0808">Transferase</keyword>
<accession>A0A562D3E4</accession>
<evidence type="ECO:0000256" key="18">
    <source>
        <dbReference type="RuleBase" id="RU003694"/>
    </source>
</evidence>
<keyword evidence="9" id="KW-0276">Fatty acid metabolism</keyword>
<dbReference type="Gene3D" id="3.40.47.10">
    <property type="match status" value="2"/>
</dbReference>
<evidence type="ECO:0000256" key="16">
    <source>
        <dbReference type="ARBA" id="ARBA00048121"/>
    </source>
</evidence>
<evidence type="ECO:0000313" key="20">
    <source>
        <dbReference type="EMBL" id="TWH04257.1"/>
    </source>
</evidence>
<evidence type="ECO:0000256" key="7">
    <source>
        <dbReference type="ARBA" id="ARBA00022516"/>
    </source>
</evidence>
<keyword evidence="21" id="KW-1185">Reference proteome</keyword>
<comment type="pathway">
    <text evidence="2">Lipid metabolism; fatty acid biosynthesis.</text>
</comment>
<dbReference type="PANTHER" id="PTHR11712:SF306">
    <property type="entry name" value="3-OXOACYL-[ACYL-CARRIER-PROTEIN] SYNTHASE 1"/>
    <property type="match status" value="1"/>
</dbReference>
<dbReference type="SUPFAM" id="SSF53901">
    <property type="entry name" value="Thiolase-like"/>
    <property type="match status" value="2"/>
</dbReference>
<dbReference type="OrthoDB" id="9808669at2"/>
<evidence type="ECO:0000256" key="3">
    <source>
        <dbReference type="ARBA" id="ARBA00008467"/>
    </source>
</evidence>
<dbReference type="Pfam" id="PF02801">
    <property type="entry name" value="Ketoacyl-synt_C"/>
    <property type="match status" value="1"/>
</dbReference>
<evidence type="ECO:0000256" key="11">
    <source>
        <dbReference type="ARBA" id="ARBA00023160"/>
    </source>
</evidence>
<gene>
    <name evidence="20" type="ORF">L613_007100000070</name>
</gene>
<dbReference type="InterPro" id="IPR000794">
    <property type="entry name" value="Beta-ketoacyl_synthase"/>
</dbReference>
<evidence type="ECO:0000256" key="5">
    <source>
        <dbReference type="ARBA" id="ARBA00013191"/>
    </source>
</evidence>
<evidence type="ECO:0000256" key="9">
    <source>
        <dbReference type="ARBA" id="ARBA00022832"/>
    </source>
</evidence>
<dbReference type="EMBL" id="VLJS01000104">
    <property type="protein sequence ID" value="TWH04257.1"/>
    <property type="molecule type" value="Genomic_DNA"/>
</dbReference>
<sequence>MRRVAITGMGIASCLGNDLDTVSAALREGRAGIRHLPDAAEHGLRSQVGGAVDLDLDAVIDRKLKRFMSDAAAYSYVSLRDAIADAGLDEALVSHPRTGLVAGSGGGSSLYVFFWSQKPQYTPLSGGGPSHWQVETADLLRAKGVRKVGPYMVPRTMCSTVSANLATAFKIKGVSYSISAACATSAHCIGAAADLIRHGAQDIVFAGGGEDLDWTMSVMFDAMGALSSSYNETPEKASRPYDAGRDGFVIAGGGGMLVLEDWDHAVARGARIHAELVGYGVTSDGADMVAPSGEGAVRCMRMALEGLGGRKIDYLNTHGTSTPLGDIVELNAVREVFGEDMPPISSTKALSGHSLGAASVHEAIYSLLMMRDGFIAGSANIETLDPKAEGFPIARESRDAQLDVVMSNSFGFGGTNATLVFARV</sequence>
<dbReference type="InterPro" id="IPR016039">
    <property type="entry name" value="Thiolase-like"/>
</dbReference>
<dbReference type="EC" id="2.3.1.41" evidence="5"/>
<dbReference type="Proteomes" id="UP000321583">
    <property type="component" value="Unassembled WGS sequence"/>
</dbReference>
<dbReference type="UniPathway" id="UPA00094"/>
<dbReference type="AlphaFoldDB" id="A0A562D3E4"/>
<reference evidence="20 21" key="1">
    <citation type="submission" date="2019-07" db="EMBL/GenBank/DDBJ databases">
        <title>Genome sequencing of lignin-degrading bacterial isolates.</title>
        <authorList>
            <person name="Gladden J."/>
        </authorList>
    </citation>
    <scope>NUCLEOTIDE SEQUENCE [LARGE SCALE GENOMIC DNA]</scope>
    <source>
        <strain evidence="20 21">J19</strain>
    </source>
</reference>
<evidence type="ECO:0000256" key="17">
    <source>
        <dbReference type="ARBA" id="ARBA00048506"/>
    </source>
</evidence>
<evidence type="ECO:0000256" key="8">
    <source>
        <dbReference type="ARBA" id="ARBA00022679"/>
    </source>
</evidence>
<keyword evidence="11" id="KW-0275">Fatty acid biosynthesis</keyword>
<evidence type="ECO:0000256" key="15">
    <source>
        <dbReference type="ARBA" id="ARBA00042143"/>
    </source>
</evidence>
<dbReference type="InterPro" id="IPR014030">
    <property type="entry name" value="Ketoacyl_synth_N"/>
</dbReference>
<evidence type="ECO:0000256" key="13">
    <source>
        <dbReference type="ARBA" id="ARBA00039450"/>
    </source>
</evidence>